<evidence type="ECO:0000256" key="3">
    <source>
        <dbReference type="ARBA" id="ARBA00022763"/>
    </source>
</evidence>
<dbReference type="InterPro" id="IPR036895">
    <property type="entry name" value="Uracil-DNA_glycosylase-like_sf"/>
</dbReference>
<evidence type="ECO:0000256" key="6">
    <source>
        <dbReference type="ARBA" id="ARBA00023014"/>
    </source>
</evidence>
<reference evidence="9" key="1">
    <citation type="journal article" date="2014" name="Front. Microbiol.">
        <title>High frequency of phylogenetically diverse reductive dehalogenase-homologous genes in deep subseafloor sedimentary metagenomes.</title>
        <authorList>
            <person name="Kawai M."/>
            <person name="Futagami T."/>
            <person name="Toyoda A."/>
            <person name="Takaki Y."/>
            <person name="Nishi S."/>
            <person name="Hori S."/>
            <person name="Arai W."/>
            <person name="Tsubouchi T."/>
            <person name="Morono Y."/>
            <person name="Uchiyama I."/>
            <person name="Ito T."/>
            <person name="Fujiyama A."/>
            <person name="Inagaki F."/>
            <person name="Takami H."/>
        </authorList>
    </citation>
    <scope>NUCLEOTIDE SEQUENCE</scope>
    <source>
        <strain evidence="9">Expedition CK06-06</strain>
    </source>
</reference>
<keyword evidence="3" id="KW-0227">DNA damage</keyword>
<sequence>MFTSIIKIKESKKLMSKNINPLTIEEVAEECKNCEKCPLYLSRTKVVPGEGNAKSKVMFIGEAPGEEEDLKGKPFVGKAGELLTKILQSVDIKIESKY</sequence>
<evidence type="ECO:0000313" key="9">
    <source>
        <dbReference type="EMBL" id="GAI93070.1"/>
    </source>
</evidence>
<dbReference type="EMBL" id="BARW01023211">
    <property type="protein sequence ID" value="GAI93070.1"/>
    <property type="molecule type" value="Genomic_DNA"/>
</dbReference>
<feature type="domain" description="Uracil-DNA glycosylase-like" evidence="8">
    <location>
        <begin position="48"/>
        <end position="92"/>
    </location>
</feature>
<dbReference type="AlphaFoldDB" id="X1TZS9"/>
<accession>X1TZS9</accession>
<keyword evidence="2" id="KW-0479">Metal-binding</keyword>
<keyword evidence="6" id="KW-0411">Iron-sulfur</keyword>
<keyword evidence="7" id="KW-0234">DNA repair</keyword>
<comment type="caution">
    <text evidence="9">The sequence shown here is derived from an EMBL/GenBank/DDBJ whole genome shotgun (WGS) entry which is preliminary data.</text>
</comment>
<keyword evidence="4" id="KW-0378">Hydrolase</keyword>
<name>X1TZS9_9ZZZZ</name>
<evidence type="ECO:0000256" key="7">
    <source>
        <dbReference type="ARBA" id="ARBA00023204"/>
    </source>
</evidence>
<evidence type="ECO:0000256" key="4">
    <source>
        <dbReference type="ARBA" id="ARBA00022801"/>
    </source>
</evidence>
<keyword evidence="5" id="KW-0408">Iron</keyword>
<dbReference type="GO" id="GO:0006281">
    <property type="term" value="P:DNA repair"/>
    <property type="evidence" value="ECO:0007669"/>
    <property type="project" value="UniProtKB-KW"/>
</dbReference>
<evidence type="ECO:0000256" key="1">
    <source>
        <dbReference type="ARBA" id="ARBA00022485"/>
    </source>
</evidence>
<dbReference type="Gene3D" id="3.40.470.10">
    <property type="entry name" value="Uracil-DNA glycosylase-like domain"/>
    <property type="match status" value="1"/>
</dbReference>
<dbReference type="InterPro" id="IPR051536">
    <property type="entry name" value="UDG_Type-4/5"/>
</dbReference>
<dbReference type="GO" id="GO:0046872">
    <property type="term" value="F:metal ion binding"/>
    <property type="evidence" value="ECO:0007669"/>
    <property type="project" value="UniProtKB-KW"/>
</dbReference>
<evidence type="ECO:0000256" key="2">
    <source>
        <dbReference type="ARBA" id="ARBA00022723"/>
    </source>
</evidence>
<dbReference type="CDD" id="cd10030">
    <property type="entry name" value="UDG-F4_TTUDGA_SPO1dp_like"/>
    <property type="match status" value="1"/>
</dbReference>
<dbReference type="Pfam" id="PF03167">
    <property type="entry name" value="UDG"/>
    <property type="match status" value="1"/>
</dbReference>
<evidence type="ECO:0000256" key="5">
    <source>
        <dbReference type="ARBA" id="ARBA00023004"/>
    </source>
</evidence>
<dbReference type="GO" id="GO:0097506">
    <property type="term" value="F:deaminated base DNA N-glycosylase activity"/>
    <property type="evidence" value="ECO:0007669"/>
    <property type="project" value="UniProtKB-ARBA"/>
</dbReference>
<proteinExistence type="predicted"/>
<dbReference type="PANTHER" id="PTHR33693">
    <property type="entry name" value="TYPE-5 URACIL-DNA GLYCOSYLASE"/>
    <property type="match status" value="1"/>
</dbReference>
<protein>
    <recommendedName>
        <fullName evidence="8">Uracil-DNA glycosylase-like domain-containing protein</fullName>
    </recommendedName>
</protein>
<dbReference type="GO" id="GO:0051539">
    <property type="term" value="F:4 iron, 4 sulfur cluster binding"/>
    <property type="evidence" value="ECO:0007669"/>
    <property type="project" value="UniProtKB-KW"/>
</dbReference>
<organism evidence="9">
    <name type="scientific">marine sediment metagenome</name>
    <dbReference type="NCBI Taxonomy" id="412755"/>
    <lineage>
        <taxon>unclassified sequences</taxon>
        <taxon>metagenomes</taxon>
        <taxon>ecological metagenomes</taxon>
    </lineage>
</organism>
<dbReference type="SUPFAM" id="SSF52141">
    <property type="entry name" value="Uracil-DNA glycosylase-like"/>
    <property type="match status" value="1"/>
</dbReference>
<dbReference type="InterPro" id="IPR005122">
    <property type="entry name" value="Uracil-DNA_glycosylase-like"/>
</dbReference>
<dbReference type="PANTHER" id="PTHR33693:SF1">
    <property type="entry name" value="TYPE-4 URACIL-DNA GLYCOSYLASE"/>
    <property type="match status" value="1"/>
</dbReference>
<evidence type="ECO:0000259" key="8">
    <source>
        <dbReference type="Pfam" id="PF03167"/>
    </source>
</evidence>
<gene>
    <name evidence="9" type="ORF">S12H4_38545</name>
</gene>
<keyword evidence="1" id="KW-0004">4Fe-4S</keyword>